<proteinExistence type="predicted"/>
<dbReference type="Proteomes" id="UP000265557">
    <property type="component" value="Chromosome"/>
</dbReference>
<organism evidence="1 2">
    <name type="scientific">Methanosarcina thermophila</name>
    <dbReference type="NCBI Taxonomy" id="2210"/>
    <lineage>
        <taxon>Archaea</taxon>
        <taxon>Methanobacteriati</taxon>
        <taxon>Methanobacteriota</taxon>
        <taxon>Stenosarchaea group</taxon>
        <taxon>Methanomicrobia</taxon>
        <taxon>Methanosarcinales</taxon>
        <taxon>Methanosarcinaceae</taxon>
        <taxon>Methanosarcina</taxon>
    </lineage>
</organism>
<keyword evidence="1" id="KW-0347">Helicase</keyword>
<dbReference type="EMBL" id="AP017646">
    <property type="protein sequence ID" value="BAW30307.1"/>
    <property type="molecule type" value="Genomic_DNA"/>
</dbReference>
<sequence>MPDSNPDFALLLDFSASLRPNINQIRLNAGQVDCVKSDIIKPNILKQIIIESYYQTELYCIITL</sequence>
<evidence type="ECO:0000313" key="2">
    <source>
        <dbReference type="Proteomes" id="UP000265557"/>
    </source>
</evidence>
<evidence type="ECO:0000313" key="1">
    <source>
        <dbReference type="EMBL" id="BAW30307.1"/>
    </source>
</evidence>
<keyword evidence="1" id="KW-0547">Nucleotide-binding</keyword>
<gene>
    <name evidence="1" type="ORF">MESMT1_2377</name>
</gene>
<dbReference type="GO" id="GO:0004386">
    <property type="term" value="F:helicase activity"/>
    <property type="evidence" value="ECO:0007669"/>
    <property type="project" value="UniProtKB-KW"/>
</dbReference>
<accession>A0A3G9CZ74</accession>
<dbReference type="AlphaFoldDB" id="A0A3G9CZ74"/>
<reference evidence="1 2" key="1">
    <citation type="submission" date="2016-09" db="EMBL/GenBank/DDBJ databases">
        <title>Complete Genome Sequence of Methanosarcina thermophila MT-1.</title>
        <authorList>
            <person name="Kouzuma A."/>
        </authorList>
    </citation>
    <scope>NUCLEOTIDE SEQUENCE [LARGE SCALE GENOMIC DNA]</scope>
    <source>
        <strain evidence="1 2">MT-1</strain>
    </source>
</reference>
<keyword evidence="1" id="KW-0067">ATP-binding</keyword>
<name>A0A3G9CZ74_METTE</name>
<keyword evidence="1" id="KW-0378">Hydrolase</keyword>
<protein>
    <submittedName>
        <fullName evidence="1">DEAD/DEAH box helicase domain protein</fullName>
    </submittedName>
</protein>